<dbReference type="GO" id="GO:0036199">
    <property type="term" value="F:cholest-4-en-3-one 26-monooxygenase activity"/>
    <property type="evidence" value="ECO:0007669"/>
    <property type="project" value="TreeGrafter"/>
</dbReference>
<keyword evidence="6 9" id="KW-0408">Iron</keyword>
<dbReference type="InterPro" id="IPR017972">
    <property type="entry name" value="Cyt_P450_CS"/>
</dbReference>
<dbReference type="OrthoDB" id="9801155at2"/>
<gene>
    <name evidence="10" type="ORF">BN1012_Phect255</name>
</gene>
<sequence>MADDIAALVADLPSGDTIANPYPLYTRLRPHAPVQGYRDYPPGTVPGEDEPVNAWVLLDYDQVSKAARDHRTFSSRDPLQEGSSAPTLMLVNHDNPEHDRLRNIVNLAFSRKRIEELSPYVSKMVHTLLDEVESASGGKVEAMSDICAALPARVMVHLLGLPNEIAAKFRHWGTAFMLSADLTPEERQTSNVELYTYFVEQVTAMDEALAAGKDVPDSLMRALLTAEADGEKLTRDEVIRFCLTLVVAGAETTTFLLGNLLHHLATMPEMTERLRANRDDIEGFMNESLRHSGPPQRLFRIAEADVEVGGQQIRKGDWVALFFAAANHDPAMFPDPEKFDIDRTNLNKQLTFGVGVHHCLGSALAKAEARELMNALLDRYGAITETGSGSEPQRASLLNHGLATLNLHLTPKIKDAAQ</sequence>
<evidence type="ECO:0000256" key="8">
    <source>
        <dbReference type="ARBA" id="ARBA00043906"/>
    </source>
</evidence>
<evidence type="ECO:0000256" key="1">
    <source>
        <dbReference type="ARBA" id="ARBA00001971"/>
    </source>
</evidence>
<evidence type="ECO:0000256" key="7">
    <source>
        <dbReference type="ARBA" id="ARBA00023033"/>
    </source>
</evidence>
<dbReference type="GO" id="GO:0005506">
    <property type="term" value="F:iron ion binding"/>
    <property type="evidence" value="ECO:0007669"/>
    <property type="project" value="InterPro"/>
</dbReference>
<dbReference type="FunFam" id="1.10.630.10:FF:000018">
    <property type="entry name" value="Cytochrome P450 monooxygenase"/>
    <property type="match status" value="1"/>
</dbReference>
<accession>X5MDH0</accession>
<dbReference type="Pfam" id="PF00067">
    <property type="entry name" value="p450"/>
    <property type="match status" value="1"/>
</dbReference>
<keyword evidence="11" id="KW-1185">Reference proteome</keyword>
<dbReference type="SUPFAM" id="SSF48264">
    <property type="entry name" value="Cytochrome P450"/>
    <property type="match status" value="1"/>
</dbReference>
<dbReference type="InterPro" id="IPR036396">
    <property type="entry name" value="Cyt_P450_sf"/>
</dbReference>
<proteinExistence type="inferred from homology"/>
<protein>
    <submittedName>
        <fullName evidence="10">Putative cytochrome P450 hydroxylase</fullName>
    </submittedName>
</protein>
<evidence type="ECO:0000256" key="5">
    <source>
        <dbReference type="ARBA" id="ARBA00023002"/>
    </source>
</evidence>
<comment type="cofactor">
    <cofactor evidence="1">
        <name>heme</name>
        <dbReference type="ChEBI" id="CHEBI:30413"/>
    </cofactor>
</comment>
<comment type="similarity">
    <text evidence="2 9">Belongs to the cytochrome P450 family.</text>
</comment>
<dbReference type="RefSeq" id="WP_043949416.1">
    <property type="nucleotide sequence ID" value="NZ_HG966617.1"/>
</dbReference>
<keyword evidence="7 9" id="KW-0503">Monooxygenase</keyword>
<dbReference type="GO" id="GO:0006707">
    <property type="term" value="P:cholesterol catabolic process"/>
    <property type="evidence" value="ECO:0007669"/>
    <property type="project" value="TreeGrafter"/>
</dbReference>
<dbReference type="InterPro" id="IPR001128">
    <property type="entry name" value="Cyt_P450"/>
</dbReference>
<evidence type="ECO:0000256" key="2">
    <source>
        <dbReference type="ARBA" id="ARBA00010617"/>
    </source>
</evidence>
<dbReference type="STRING" id="1458461.BN1012_Phect255"/>
<dbReference type="Gene3D" id="1.10.630.10">
    <property type="entry name" value="Cytochrome P450"/>
    <property type="match status" value="1"/>
</dbReference>
<dbReference type="PATRIC" id="fig|1458461.3.peg.254"/>
<evidence type="ECO:0000313" key="10">
    <source>
        <dbReference type="EMBL" id="CDO58469.1"/>
    </source>
</evidence>
<dbReference type="Proteomes" id="UP000032160">
    <property type="component" value="Chromosome I"/>
</dbReference>
<reference evidence="10 11" key="1">
    <citation type="journal article" date="2014" name="Front. Genet.">
        <title>Genome and metabolic network of "Candidatus Phaeomarinobacter ectocarpi" Ec32, a new candidate genus of Alphaproteobacteria frequently associated with brown algae.</title>
        <authorList>
            <person name="Dittami S.M."/>
            <person name="Barbeyron T."/>
            <person name="Boyen C."/>
            <person name="Cambefort J."/>
            <person name="Collet G."/>
            <person name="Delage L."/>
            <person name="Gobet A."/>
            <person name="Groisillier A."/>
            <person name="Leblanc C."/>
            <person name="Michel G."/>
            <person name="Scornet D."/>
            <person name="Siegel A."/>
            <person name="Tapia J.E."/>
            <person name="Tonon T."/>
        </authorList>
    </citation>
    <scope>NUCLEOTIDE SEQUENCE [LARGE SCALE GENOMIC DNA]</scope>
    <source>
        <strain evidence="10 11">Ec32</strain>
    </source>
</reference>
<keyword evidence="5 9" id="KW-0560">Oxidoreductase</keyword>
<evidence type="ECO:0000313" key="11">
    <source>
        <dbReference type="Proteomes" id="UP000032160"/>
    </source>
</evidence>
<dbReference type="EMBL" id="HG966617">
    <property type="protein sequence ID" value="CDO58469.1"/>
    <property type="molecule type" value="Genomic_DNA"/>
</dbReference>
<dbReference type="AlphaFoldDB" id="X5MDH0"/>
<dbReference type="PROSITE" id="PS00086">
    <property type="entry name" value="CYTOCHROME_P450"/>
    <property type="match status" value="1"/>
</dbReference>
<name>X5MDH0_9HYPH</name>
<organism evidence="10 11">
    <name type="scientific">Candidatus Phaeomarinibacter ectocarpi</name>
    <dbReference type="NCBI Taxonomy" id="1458461"/>
    <lineage>
        <taxon>Bacteria</taxon>
        <taxon>Pseudomonadati</taxon>
        <taxon>Pseudomonadota</taxon>
        <taxon>Alphaproteobacteria</taxon>
        <taxon>Hyphomicrobiales</taxon>
        <taxon>Parvibaculaceae</taxon>
        <taxon>Candidatus Phaeomarinibacter</taxon>
    </lineage>
</organism>
<keyword evidence="3 9" id="KW-0349">Heme</keyword>
<evidence type="ECO:0000256" key="9">
    <source>
        <dbReference type="RuleBase" id="RU000461"/>
    </source>
</evidence>
<dbReference type="PANTHER" id="PTHR46696:SF4">
    <property type="entry name" value="BIOTIN BIOSYNTHESIS CYTOCHROME P450"/>
    <property type="match status" value="1"/>
</dbReference>
<evidence type="ECO:0000256" key="3">
    <source>
        <dbReference type="ARBA" id="ARBA00022617"/>
    </source>
</evidence>
<dbReference type="HOGENOM" id="CLU_033716_0_2_5"/>
<evidence type="ECO:0000256" key="4">
    <source>
        <dbReference type="ARBA" id="ARBA00022723"/>
    </source>
</evidence>
<dbReference type="InterPro" id="IPR002397">
    <property type="entry name" value="Cyt_P450_B"/>
</dbReference>
<dbReference type="GO" id="GO:0008395">
    <property type="term" value="F:steroid hydroxylase activity"/>
    <property type="evidence" value="ECO:0007669"/>
    <property type="project" value="TreeGrafter"/>
</dbReference>
<dbReference type="GO" id="GO:0020037">
    <property type="term" value="F:heme binding"/>
    <property type="evidence" value="ECO:0007669"/>
    <property type="project" value="InterPro"/>
</dbReference>
<dbReference type="KEGG" id="pect:BN1012_Phect255"/>
<dbReference type="PRINTS" id="PR00359">
    <property type="entry name" value="BP450"/>
</dbReference>
<evidence type="ECO:0000256" key="6">
    <source>
        <dbReference type="ARBA" id="ARBA00023004"/>
    </source>
</evidence>
<keyword evidence="4 9" id="KW-0479">Metal-binding</keyword>
<dbReference type="PANTHER" id="PTHR46696">
    <property type="entry name" value="P450, PUTATIVE (EUROFUNG)-RELATED"/>
    <property type="match status" value="1"/>
</dbReference>
<comment type="function">
    <text evidence="8">Cytochromes P450 are a group of heme-thiolate monooxygenases. They oxidize a variety of structurally unrelated compounds, including steroids, fatty acids, and xenobiotics.</text>
</comment>